<dbReference type="AlphaFoldDB" id="A0A2T0XPP6"/>
<dbReference type="GO" id="GO:0030234">
    <property type="term" value="F:enzyme regulator activity"/>
    <property type="evidence" value="ECO:0007669"/>
    <property type="project" value="InterPro"/>
</dbReference>
<protein>
    <recommendedName>
        <fullName evidence="3">Nitrogen regulatory protein P-II family</fullName>
    </recommendedName>
</protein>
<dbReference type="Gene3D" id="3.30.70.120">
    <property type="match status" value="1"/>
</dbReference>
<dbReference type="OrthoDB" id="5517163at2"/>
<comment type="caution">
    <text evidence="1">The sequence shown here is derived from an EMBL/GenBank/DDBJ whole genome shotgun (WGS) entry which is preliminary data.</text>
</comment>
<proteinExistence type="predicted"/>
<sequence>MKTVFITYNQALTEKIEHILDKLAIRGYTRWPQVQGRGTNDGEPHQGTHTWPAMNEAIITVVEEDRVAGLLEHLNHLNDKAEMQGLRAFVWDAEIGV</sequence>
<reference evidence="1 2" key="1">
    <citation type="submission" date="2018-07" db="EMBL/GenBank/DDBJ databases">
        <title>Freshwater and sediment microbial communities from various areas in North America, analyzing microbe dynamics in response to fracking.</title>
        <authorList>
            <person name="Lamendella R."/>
        </authorList>
    </citation>
    <scope>NUCLEOTIDE SEQUENCE [LARGE SCALE GENOMIC DNA]</scope>
    <source>
        <strain evidence="1 2">160A</strain>
    </source>
</reference>
<evidence type="ECO:0008006" key="3">
    <source>
        <dbReference type="Google" id="ProtNLM"/>
    </source>
</evidence>
<organism evidence="1 2">
    <name type="scientific">Marinilabilia salmonicolor</name>
    <dbReference type="NCBI Taxonomy" id="989"/>
    <lineage>
        <taxon>Bacteria</taxon>
        <taxon>Pseudomonadati</taxon>
        <taxon>Bacteroidota</taxon>
        <taxon>Bacteroidia</taxon>
        <taxon>Marinilabiliales</taxon>
        <taxon>Marinilabiliaceae</taxon>
        <taxon>Marinilabilia</taxon>
    </lineage>
</organism>
<dbReference type="Pfam" id="PF00543">
    <property type="entry name" value="P-II"/>
    <property type="match status" value="1"/>
</dbReference>
<dbReference type="STRING" id="1168289.GCA_000259075_00679"/>
<accession>A0A2T0XPP6</accession>
<dbReference type="InterPro" id="IPR002187">
    <property type="entry name" value="N-reg_PII"/>
</dbReference>
<dbReference type="SUPFAM" id="SSF54913">
    <property type="entry name" value="GlnB-like"/>
    <property type="match status" value="1"/>
</dbReference>
<gene>
    <name evidence="1" type="ORF">DFO77_11913</name>
</gene>
<dbReference type="Proteomes" id="UP000252733">
    <property type="component" value="Unassembled WGS sequence"/>
</dbReference>
<dbReference type="InterPro" id="IPR011322">
    <property type="entry name" value="N-reg_PII-like_a/b"/>
</dbReference>
<dbReference type="NCBIfam" id="NF045581">
    <property type="entry name" value="PG0541_fam"/>
    <property type="match status" value="1"/>
</dbReference>
<dbReference type="InterPro" id="IPR015867">
    <property type="entry name" value="N-reg_PII/ATP_PRibTrfase_C"/>
</dbReference>
<evidence type="ECO:0000313" key="1">
    <source>
        <dbReference type="EMBL" id="RCW31047.1"/>
    </source>
</evidence>
<dbReference type="GO" id="GO:0006808">
    <property type="term" value="P:regulation of nitrogen utilization"/>
    <property type="evidence" value="ECO:0007669"/>
    <property type="project" value="InterPro"/>
</dbReference>
<dbReference type="EMBL" id="QPIZ01000019">
    <property type="protein sequence ID" value="RCW31047.1"/>
    <property type="molecule type" value="Genomic_DNA"/>
</dbReference>
<name>A0A2T0XPP6_9BACT</name>
<dbReference type="RefSeq" id="WP_106152309.1">
    <property type="nucleotide sequence ID" value="NZ_PVTS01000004.1"/>
</dbReference>
<keyword evidence="2" id="KW-1185">Reference proteome</keyword>
<evidence type="ECO:0000313" key="2">
    <source>
        <dbReference type="Proteomes" id="UP000252733"/>
    </source>
</evidence>